<dbReference type="OrthoDB" id="8295972at2"/>
<proteinExistence type="predicted"/>
<organism evidence="2 3">
    <name type="scientific">Asticcacaulis excentricus (strain ATCC 15261 / DSM 4724 / KCTC 12464 / NCIMB 9791 / VKM B-1370 / CB 48)</name>
    <dbReference type="NCBI Taxonomy" id="573065"/>
    <lineage>
        <taxon>Bacteria</taxon>
        <taxon>Pseudomonadati</taxon>
        <taxon>Pseudomonadota</taxon>
        <taxon>Alphaproteobacteria</taxon>
        <taxon>Caulobacterales</taxon>
        <taxon>Caulobacteraceae</taxon>
        <taxon>Asticcacaulis</taxon>
    </lineage>
</organism>
<dbReference type="Proteomes" id="UP000001492">
    <property type="component" value="Chromosome 1"/>
</dbReference>
<dbReference type="HOGENOM" id="CLU_2696561_0_0_5"/>
<dbReference type="RefSeq" id="WP_013477714.1">
    <property type="nucleotide sequence ID" value="NC_014816.1"/>
</dbReference>
<protein>
    <submittedName>
        <fullName evidence="2">Uncharacterized protein</fullName>
    </submittedName>
</protein>
<name>E8RNW7_ASTEC</name>
<dbReference type="EMBL" id="CP002395">
    <property type="protein sequence ID" value="ADU11880.1"/>
    <property type="molecule type" value="Genomic_DNA"/>
</dbReference>
<accession>E8RNW7</accession>
<feature type="region of interest" description="Disordered" evidence="1">
    <location>
        <begin position="1"/>
        <end position="24"/>
    </location>
</feature>
<evidence type="ECO:0000256" key="1">
    <source>
        <dbReference type="SAM" id="MobiDB-lite"/>
    </source>
</evidence>
<sequence length="73" mass="8212">MPNIEIAKRKKSQARPKTVGVKTITTDQGEKSRVYTVSNNSLNLGQDLLYAFRKSVEKARDENLKLFGTRSGK</sequence>
<gene>
    <name evidence="2" type="ordered locus">Astex_0179</name>
</gene>
<dbReference type="AlphaFoldDB" id="E8RNW7"/>
<evidence type="ECO:0000313" key="2">
    <source>
        <dbReference type="EMBL" id="ADU11880.1"/>
    </source>
</evidence>
<dbReference type="KEGG" id="aex:Astex_0179"/>
<evidence type="ECO:0000313" key="3">
    <source>
        <dbReference type="Proteomes" id="UP000001492"/>
    </source>
</evidence>
<reference evidence="3" key="1">
    <citation type="submission" date="2010-12" db="EMBL/GenBank/DDBJ databases">
        <title>Complete sequence of chromosome 1 of Asticcacaulis excentricus CB 48.</title>
        <authorList>
            <consortium name="US DOE Joint Genome Institute"/>
            <person name="Lucas S."/>
            <person name="Copeland A."/>
            <person name="Lapidus A."/>
            <person name="Cheng J.-F."/>
            <person name="Bruce D."/>
            <person name="Goodwin L."/>
            <person name="Pitluck S."/>
            <person name="Teshima H."/>
            <person name="Davenport K."/>
            <person name="Detter J.C."/>
            <person name="Han C."/>
            <person name="Tapia R."/>
            <person name="Land M."/>
            <person name="Hauser L."/>
            <person name="Jeffries C."/>
            <person name="Kyrpides N."/>
            <person name="Ivanova N."/>
            <person name="Ovchinnikova G."/>
            <person name="Brun Y.V."/>
            <person name="Woyke T."/>
        </authorList>
    </citation>
    <scope>NUCLEOTIDE SEQUENCE [LARGE SCALE GENOMIC DNA]</scope>
    <source>
        <strain evidence="3">ATCC 15261 / DSM 4724 / KCTC 12464 / NCIMB 9791 / VKM B-1370 / CB 48</strain>
    </source>
</reference>
<keyword evidence="3" id="KW-1185">Reference proteome</keyword>